<accession>A0A0L0C6G9</accession>
<feature type="region of interest" description="Disordered" evidence="1">
    <location>
        <begin position="271"/>
        <end position="311"/>
    </location>
</feature>
<comment type="caution">
    <text evidence="2">The sequence shown here is derived from an EMBL/GenBank/DDBJ whole genome shotgun (WGS) entry which is preliminary data.</text>
</comment>
<feature type="compositionally biased region" description="Low complexity" evidence="1">
    <location>
        <begin position="468"/>
        <end position="499"/>
    </location>
</feature>
<dbReference type="OrthoDB" id="8070468at2759"/>
<name>A0A0L0C6G9_LUCCU</name>
<feature type="region of interest" description="Disordered" evidence="1">
    <location>
        <begin position="595"/>
        <end position="614"/>
    </location>
</feature>
<gene>
    <name evidence="2" type="ORF">FF38_03430</name>
</gene>
<evidence type="ECO:0000313" key="3">
    <source>
        <dbReference type="Proteomes" id="UP000037069"/>
    </source>
</evidence>
<protein>
    <submittedName>
        <fullName evidence="2">Uncharacterized protein</fullName>
    </submittedName>
</protein>
<keyword evidence="3" id="KW-1185">Reference proteome</keyword>
<feature type="compositionally biased region" description="Basic residues" evidence="1">
    <location>
        <begin position="106"/>
        <end position="115"/>
    </location>
</feature>
<evidence type="ECO:0000313" key="2">
    <source>
        <dbReference type="EMBL" id="KNC27846.1"/>
    </source>
</evidence>
<organism evidence="2 3">
    <name type="scientific">Lucilia cuprina</name>
    <name type="common">Green bottle fly</name>
    <name type="synonym">Australian sheep blowfly</name>
    <dbReference type="NCBI Taxonomy" id="7375"/>
    <lineage>
        <taxon>Eukaryota</taxon>
        <taxon>Metazoa</taxon>
        <taxon>Ecdysozoa</taxon>
        <taxon>Arthropoda</taxon>
        <taxon>Hexapoda</taxon>
        <taxon>Insecta</taxon>
        <taxon>Pterygota</taxon>
        <taxon>Neoptera</taxon>
        <taxon>Endopterygota</taxon>
        <taxon>Diptera</taxon>
        <taxon>Brachycera</taxon>
        <taxon>Muscomorpha</taxon>
        <taxon>Oestroidea</taxon>
        <taxon>Calliphoridae</taxon>
        <taxon>Luciliinae</taxon>
        <taxon>Lucilia</taxon>
    </lineage>
</organism>
<feature type="compositionally biased region" description="Basic and acidic residues" evidence="1">
    <location>
        <begin position="116"/>
        <end position="145"/>
    </location>
</feature>
<feature type="compositionally biased region" description="Polar residues" evidence="1">
    <location>
        <begin position="599"/>
        <end position="611"/>
    </location>
</feature>
<sequence>MDTNALQESMQINREPRRKELILEARHSRCIEASNKIRSNLSPRLFMPRAPIYRYTTKTQHCPKELKSKFFKSHNLTTINRNTDFAKDSKTQKKCQQIQNSENFLKRSRGKPGKRSQRESMENITEHSFKRPKQADPTRSKESKACKNTTNHLRKQKDLTKSNCNLAKAKKSLTNCKAFNKKSKENIKDKWTNLKVIANENSTDNTRYLTDGEIVSLRDNDRGNMEHYCRVENNKTIKTTGTYNFETLWSSQEQSKSFDVNCQRTADENQSKFQTKDYGNNNCENSLKSSVQRSEYNYQQRDTSREQNSTEASIKITNLHTENQSNSGQESSAENFQNYLRLHDNAKEYNIERGTDHNQPNDQQSSTALMPLLNSTTIRIHKPYLTYNKCNFEGPIPVLCIRNLPSITQTFNNSQSGKEPFIVKLQTNPEILQPTLQQTTTETVPILKPPKPATIFKPYLLNPENKQTSSESPTLTNTSSTSSTTLTSTQSNLTSSETTSNSLLQLPLSSYLNRATAAVSDFQDTVHASMSSIYDCSLTDRNIHEDLINLENSVDSFNKFLLQSYNDMQLMDLKTTNCLEYLNSKNLNRTLQDQHLRSQDTSLNKPPTNSTDPRDTVTILIEADTMPTKTITFKKSDIICPTTNFKDIERSCSQDIPVPDNSNKLKRKNSDVSIVSNIKLTSNEILKQILPNLNKESANSFKNSQMESYKVDIFKDSPITSLQTFVEESMKRPDSRKNSLHLINLNEKILITGKKDYTLKQTFEKDQDQQNRLKRRRSTSTSRQTYRESLRTSSSKRQRLKNDLNQKDASIFKNTPRDQTLKASENSVSTTSNTSICSLIYTKAQTDYTSHNPLRLYRIPNHHNHLHKPIASQASTENPVTLTNSYNHTRVTENLPDDLMPSKYSQIYRPHLYPYNLHDNHELQVPYYNPFIAANQYYSHDQLYKPSTSSNSFEIPKSVLNMQYLPNPYSYHHYPDLVPYNKSFPASYFPLPRDFATRHHSLYNTNPLISPAPLQPILSSEFKNPND</sequence>
<feature type="region of interest" description="Disordered" evidence="1">
    <location>
        <begin position="764"/>
        <end position="828"/>
    </location>
</feature>
<dbReference type="Proteomes" id="UP000037069">
    <property type="component" value="Unassembled WGS sequence"/>
</dbReference>
<evidence type="ECO:0000256" key="1">
    <source>
        <dbReference type="SAM" id="MobiDB-lite"/>
    </source>
</evidence>
<proteinExistence type="predicted"/>
<feature type="region of interest" description="Disordered" evidence="1">
    <location>
        <begin position="87"/>
        <end position="152"/>
    </location>
</feature>
<reference evidence="2 3" key="1">
    <citation type="journal article" date="2015" name="Nat. Commun.">
        <title>Lucilia cuprina genome unlocks parasitic fly biology to underpin future interventions.</title>
        <authorList>
            <person name="Anstead C.A."/>
            <person name="Korhonen P.K."/>
            <person name="Young N.D."/>
            <person name="Hall R.S."/>
            <person name="Jex A.R."/>
            <person name="Murali S.C."/>
            <person name="Hughes D.S."/>
            <person name="Lee S.F."/>
            <person name="Perry T."/>
            <person name="Stroehlein A.J."/>
            <person name="Ansell B.R."/>
            <person name="Breugelmans B."/>
            <person name="Hofmann A."/>
            <person name="Qu J."/>
            <person name="Dugan S."/>
            <person name="Lee S.L."/>
            <person name="Chao H."/>
            <person name="Dinh H."/>
            <person name="Han Y."/>
            <person name="Doddapaneni H.V."/>
            <person name="Worley K.C."/>
            <person name="Muzny D.M."/>
            <person name="Ioannidis P."/>
            <person name="Waterhouse R.M."/>
            <person name="Zdobnov E.M."/>
            <person name="James P.J."/>
            <person name="Bagnall N.H."/>
            <person name="Kotze A.C."/>
            <person name="Gibbs R.A."/>
            <person name="Richards S."/>
            <person name="Batterham P."/>
            <person name="Gasser R.B."/>
        </authorList>
    </citation>
    <scope>NUCLEOTIDE SEQUENCE [LARGE SCALE GENOMIC DNA]</scope>
    <source>
        <strain evidence="2 3">LS</strain>
        <tissue evidence="2">Full body</tissue>
    </source>
</reference>
<dbReference type="EMBL" id="JRES01000836">
    <property type="protein sequence ID" value="KNC27846.1"/>
    <property type="molecule type" value="Genomic_DNA"/>
</dbReference>
<feature type="compositionally biased region" description="Polar residues" evidence="1">
    <location>
        <begin position="94"/>
        <end position="103"/>
    </location>
</feature>
<dbReference type="AlphaFoldDB" id="A0A0L0C6G9"/>
<feature type="region of interest" description="Disordered" evidence="1">
    <location>
        <begin position="463"/>
        <end position="499"/>
    </location>
</feature>